<dbReference type="RefSeq" id="WP_147237056.1">
    <property type="nucleotide sequence ID" value="NZ_JAZHFZ010000001.1"/>
</dbReference>
<reference evidence="1 4" key="3">
    <citation type="submission" date="2024-01" db="EMBL/GenBank/DDBJ databases">
        <title>The diversity of rhizobia nodulating Mimosa spp. in eleven states of Brazil covering several biomes is determined by host plant, location, and edaphic factors.</title>
        <authorList>
            <person name="Rouws L."/>
            <person name="Barauna A."/>
            <person name="Beukes C."/>
            <person name="De Faria S.M."/>
            <person name="Gross E."/>
            <person name="Dos Reis Junior F.B."/>
            <person name="Simon M."/>
            <person name="Maluk M."/>
            <person name="Odee D.W."/>
            <person name="Kenicer G."/>
            <person name="Young J.P.W."/>
            <person name="Reis V.M."/>
            <person name="Zilli J."/>
            <person name="James E.K."/>
        </authorList>
    </citation>
    <scope>NUCLEOTIDE SEQUENCE [LARGE SCALE GENOMIC DNA]</scope>
    <source>
        <strain evidence="1 4">JPY530</strain>
    </source>
</reference>
<keyword evidence="4" id="KW-1185">Reference proteome</keyword>
<evidence type="ECO:0000313" key="3">
    <source>
        <dbReference type="Proteomes" id="UP000321776"/>
    </source>
</evidence>
<proteinExistence type="predicted"/>
<protein>
    <submittedName>
        <fullName evidence="2">Uncharacterized protein</fullName>
    </submittedName>
</protein>
<gene>
    <name evidence="2" type="ORF">FRZ40_33325</name>
    <name evidence="1" type="ORF">V4C56_01620</name>
</gene>
<organism evidence="2 3">
    <name type="scientific">Paraburkholderia azotifigens</name>
    <dbReference type="NCBI Taxonomy" id="2057004"/>
    <lineage>
        <taxon>Bacteria</taxon>
        <taxon>Pseudomonadati</taxon>
        <taxon>Pseudomonadota</taxon>
        <taxon>Betaproteobacteria</taxon>
        <taxon>Burkholderiales</taxon>
        <taxon>Burkholderiaceae</taxon>
        <taxon>Paraburkholderia</taxon>
    </lineage>
</organism>
<comment type="caution">
    <text evidence="2">The sequence shown here is derived from an EMBL/GenBank/DDBJ whole genome shotgun (WGS) entry which is preliminary data.</text>
</comment>
<accession>A0A5C6V144</accession>
<dbReference type="AlphaFoldDB" id="A0A5C6V144"/>
<dbReference type="EMBL" id="JAZHGA010000001">
    <property type="protein sequence ID" value="MEM5338321.1"/>
    <property type="molecule type" value="Genomic_DNA"/>
</dbReference>
<dbReference type="EMBL" id="VOQS01000005">
    <property type="protein sequence ID" value="TXC79283.1"/>
    <property type="molecule type" value="Genomic_DNA"/>
</dbReference>
<reference evidence="2 3" key="1">
    <citation type="journal article" date="2018" name="Int. J. Syst. Evol. Microbiol.">
        <title>Paraburkholderia azotifigens sp. nov., a nitrogen-fixing bacterium isolated from paddy soil.</title>
        <authorList>
            <person name="Choi G.M."/>
            <person name="Im W.T."/>
        </authorList>
    </citation>
    <scope>NUCLEOTIDE SEQUENCE [LARGE SCALE GENOMIC DNA]</scope>
    <source>
        <strain evidence="2 3">NF 2-5-3</strain>
    </source>
</reference>
<evidence type="ECO:0000313" key="4">
    <source>
        <dbReference type="Proteomes" id="UP001481677"/>
    </source>
</evidence>
<dbReference type="Proteomes" id="UP001481677">
    <property type="component" value="Unassembled WGS sequence"/>
</dbReference>
<dbReference type="Proteomes" id="UP000321776">
    <property type="component" value="Unassembled WGS sequence"/>
</dbReference>
<sequence>MLSGRFCFGVLANVAVRHRFLVGHLTALQKGMRETQSRMLAARSARLQYLRKLTLHFARNQTDMFAMFYPPESAGKKV</sequence>
<name>A0A5C6V144_9BURK</name>
<evidence type="ECO:0000313" key="2">
    <source>
        <dbReference type="EMBL" id="TXC79283.1"/>
    </source>
</evidence>
<evidence type="ECO:0000313" key="1">
    <source>
        <dbReference type="EMBL" id="MEM5338321.1"/>
    </source>
</evidence>
<reference evidence="2" key="2">
    <citation type="submission" date="2019-08" db="EMBL/GenBank/DDBJ databases">
        <authorList>
            <person name="Im W.-T."/>
        </authorList>
    </citation>
    <scope>NUCLEOTIDE SEQUENCE</scope>
    <source>
        <strain evidence="2">NF 2-5-3</strain>
    </source>
</reference>